<dbReference type="InParanoid" id="A0A1Y2M826"/>
<dbReference type="Proteomes" id="UP000193240">
    <property type="component" value="Unassembled WGS sequence"/>
</dbReference>
<organism evidence="2 3">
    <name type="scientific">Epicoccum nigrum</name>
    <name type="common">Soil fungus</name>
    <name type="synonym">Epicoccum purpurascens</name>
    <dbReference type="NCBI Taxonomy" id="105696"/>
    <lineage>
        <taxon>Eukaryota</taxon>
        <taxon>Fungi</taxon>
        <taxon>Dikarya</taxon>
        <taxon>Ascomycota</taxon>
        <taxon>Pezizomycotina</taxon>
        <taxon>Dothideomycetes</taxon>
        <taxon>Pleosporomycetidae</taxon>
        <taxon>Pleosporales</taxon>
        <taxon>Pleosporineae</taxon>
        <taxon>Didymellaceae</taxon>
        <taxon>Epicoccum</taxon>
    </lineage>
</organism>
<gene>
    <name evidence="2" type="ORF">B5807_03669</name>
</gene>
<protein>
    <submittedName>
        <fullName evidence="2">Uncharacterized protein</fullName>
    </submittedName>
</protein>
<dbReference type="EMBL" id="KZ107840">
    <property type="protein sequence ID" value="OSS51637.1"/>
    <property type="molecule type" value="Genomic_DNA"/>
</dbReference>
<sequence length="336" mass="37565">MLPSPPRSPNNNNNNKKTSPPPRNFSHPNSTRPLNLNTEQDLRTKVMAQHRRSRHFPTMPSMLFDRSTSSPDLQSERQTVSAVPPRRSTSAYSLVDRTATALPQYPPASAAPTRHANEPSAPIVPSSLRHELPTSPRVPSQTVKPAVVKTWRKLAEQVKKVFGRRKKSKDKEPVEGLKIGSPTDFQHVQTWNDDRPLRIADGTFNPKPTTPGGDSGPPRRVRFADENQHVRVSRQYTSEAGPSRGPSRREALTAHPLGTLHEECLLTNKDDDDDKFHNGKQYDSSGYDADSDSSSESESSESEESRWQQYLALRKKEARVKDAGTQSEDFGAQPEH</sequence>
<keyword evidence="3" id="KW-1185">Reference proteome</keyword>
<feature type="compositionally biased region" description="Low complexity" evidence="1">
    <location>
        <begin position="9"/>
        <end position="18"/>
    </location>
</feature>
<evidence type="ECO:0000313" key="2">
    <source>
        <dbReference type="EMBL" id="OSS51637.1"/>
    </source>
</evidence>
<feature type="region of interest" description="Disordered" evidence="1">
    <location>
        <begin position="317"/>
        <end position="336"/>
    </location>
</feature>
<reference evidence="2 3" key="1">
    <citation type="journal article" date="2017" name="Genome Announc.">
        <title>Genome sequence of the saprophytic ascomycete Epicoccum nigrum ICMP 19927 strain isolated from New Zealand.</title>
        <authorList>
            <person name="Fokin M."/>
            <person name="Fleetwood D."/>
            <person name="Weir B.S."/>
            <person name="Villas-Boas S.G."/>
        </authorList>
    </citation>
    <scope>NUCLEOTIDE SEQUENCE [LARGE SCALE GENOMIC DNA]</scope>
    <source>
        <strain evidence="2 3">ICMP 19927</strain>
    </source>
</reference>
<proteinExistence type="predicted"/>
<feature type="compositionally biased region" description="Polar residues" evidence="1">
    <location>
        <begin position="26"/>
        <end position="39"/>
    </location>
</feature>
<feature type="compositionally biased region" description="Polar residues" evidence="1">
    <location>
        <begin position="66"/>
        <end position="92"/>
    </location>
</feature>
<feature type="region of interest" description="Disordered" evidence="1">
    <location>
        <begin position="161"/>
        <end position="309"/>
    </location>
</feature>
<feature type="region of interest" description="Disordered" evidence="1">
    <location>
        <begin position="1"/>
        <end position="144"/>
    </location>
</feature>
<dbReference type="AlphaFoldDB" id="A0A1Y2M826"/>
<name>A0A1Y2M826_EPING</name>
<feature type="compositionally biased region" description="Acidic residues" evidence="1">
    <location>
        <begin position="289"/>
        <end position="302"/>
    </location>
</feature>
<accession>A0A1Y2M826</accession>
<evidence type="ECO:0000313" key="3">
    <source>
        <dbReference type="Proteomes" id="UP000193240"/>
    </source>
</evidence>
<evidence type="ECO:0000256" key="1">
    <source>
        <dbReference type="SAM" id="MobiDB-lite"/>
    </source>
</evidence>